<dbReference type="PATRIC" id="fig|1121326.3.peg.5356"/>
<evidence type="ECO:0000313" key="1">
    <source>
        <dbReference type="EMBL" id="KZL89392.1"/>
    </source>
</evidence>
<name>A0A161YGS3_9CLOT</name>
<dbReference type="Proteomes" id="UP000076603">
    <property type="component" value="Unassembled WGS sequence"/>
</dbReference>
<accession>A0A161YGS3</accession>
<gene>
    <name evidence="1" type="ORF">CLMAG_52960</name>
</gene>
<reference evidence="1 2" key="1">
    <citation type="submission" date="2016-04" db="EMBL/GenBank/DDBJ databases">
        <title>Genome sequence of Clostridium magnum DSM 2767.</title>
        <authorList>
            <person name="Poehlein A."/>
            <person name="Uhlig R."/>
            <person name="Fischer R."/>
            <person name="Bahl H."/>
            <person name="Daniel R."/>
        </authorList>
    </citation>
    <scope>NUCLEOTIDE SEQUENCE [LARGE SCALE GENOMIC DNA]</scope>
    <source>
        <strain evidence="1 2">DSM 2767</strain>
    </source>
</reference>
<sequence length="52" mass="6062">MHITRNEFGDVDMPGYACEACDSTMIVKNPEKLNLKEADFDEVFEEFKNKNF</sequence>
<proteinExistence type="predicted"/>
<dbReference type="AlphaFoldDB" id="A0A161YGS3"/>
<dbReference type="STRING" id="1121326.CLMAG_52960"/>
<dbReference type="RefSeq" id="WP_161487030.1">
    <property type="nucleotide sequence ID" value="NZ_FQXL01000018.1"/>
</dbReference>
<comment type="caution">
    <text evidence="1">The sequence shown here is derived from an EMBL/GenBank/DDBJ whole genome shotgun (WGS) entry which is preliminary data.</text>
</comment>
<organism evidence="1 2">
    <name type="scientific">Clostridium magnum DSM 2767</name>
    <dbReference type="NCBI Taxonomy" id="1121326"/>
    <lineage>
        <taxon>Bacteria</taxon>
        <taxon>Bacillati</taxon>
        <taxon>Bacillota</taxon>
        <taxon>Clostridia</taxon>
        <taxon>Eubacteriales</taxon>
        <taxon>Clostridiaceae</taxon>
        <taxon>Clostridium</taxon>
    </lineage>
</organism>
<dbReference type="EMBL" id="LWAE01000009">
    <property type="protein sequence ID" value="KZL89392.1"/>
    <property type="molecule type" value="Genomic_DNA"/>
</dbReference>
<protein>
    <submittedName>
        <fullName evidence="1">Uncharacterized protein</fullName>
    </submittedName>
</protein>
<keyword evidence="2" id="KW-1185">Reference proteome</keyword>
<evidence type="ECO:0000313" key="2">
    <source>
        <dbReference type="Proteomes" id="UP000076603"/>
    </source>
</evidence>